<comment type="caution">
    <text evidence="2">The sequence shown here is derived from an EMBL/GenBank/DDBJ whole genome shotgun (WGS) entry which is preliminary data.</text>
</comment>
<dbReference type="GO" id="GO:0009307">
    <property type="term" value="P:DNA restriction-modification system"/>
    <property type="evidence" value="ECO:0007669"/>
    <property type="project" value="InterPro"/>
</dbReference>
<evidence type="ECO:0000313" key="3">
    <source>
        <dbReference type="Proteomes" id="UP000249516"/>
    </source>
</evidence>
<dbReference type="InterPro" id="IPR007560">
    <property type="entry name" value="Restrct_endonuc_IV_Mrr"/>
</dbReference>
<dbReference type="GO" id="GO:0003677">
    <property type="term" value="F:DNA binding"/>
    <property type="evidence" value="ECO:0007669"/>
    <property type="project" value="InterPro"/>
</dbReference>
<accession>A0A495A896</accession>
<organism evidence="2 3">
    <name type="scientific">Kocuria tytonis</name>
    <dbReference type="NCBI Taxonomy" id="2054280"/>
    <lineage>
        <taxon>Bacteria</taxon>
        <taxon>Bacillati</taxon>
        <taxon>Actinomycetota</taxon>
        <taxon>Actinomycetes</taxon>
        <taxon>Micrococcales</taxon>
        <taxon>Micrococcaceae</taxon>
        <taxon>Kocuria</taxon>
    </lineage>
</organism>
<keyword evidence="3" id="KW-1185">Reference proteome</keyword>
<sequence length="125" mass="13499">MTRSRASAKAAGASFERLVADYLAATLDDRIERRRLGGSKDRGDIGGVRDRDGNRVVLECKDYGGRLQPPQWIREAHTERDNDGAAVGVVVAKRRGTTAPGAQYVLMTVDDLVTLLGGTTPKETS</sequence>
<protein>
    <recommendedName>
        <fullName evidence="1">Restriction endonuclease type IV Mrr domain-containing protein</fullName>
    </recommendedName>
</protein>
<evidence type="ECO:0000259" key="1">
    <source>
        <dbReference type="Pfam" id="PF04471"/>
    </source>
</evidence>
<evidence type="ECO:0000313" key="2">
    <source>
        <dbReference type="EMBL" id="RKQ36226.1"/>
    </source>
</evidence>
<gene>
    <name evidence="2" type="ORF">C1C97_000625</name>
</gene>
<dbReference type="GO" id="GO:0004519">
    <property type="term" value="F:endonuclease activity"/>
    <property type="evidence" value="ECO:0007669"/>
    <property type="project" value="InterPro"/>
</dbReference>
<dbReference type="AlphaFoldDB" id="A0A495A896"/>
<name>A0A495A896_9MICC</name>
<dbReference type="Proteomes" id="UP000249516">
    <property type="component" value="Unassembled WGS sequence"/>
</dbReference>
<dbReference type="EMBL" id="PNJG02000001">
    <property type="protein sequence ID" value="RKQ36226.1"/>
    <property type="molecule type" value="Genomic_DNA"/>
</dbReference>
<dbReference type="Pfam" id="PF04471">
    <property type="entry name" value="Mrr_cat"/>
    <property type="match status" value="1"/>
</dbReference>
<reference evidence="2 3" key="1">
    <citation type="submission" date="2018-10" db="EMBL/GenBank/DDBJ databases">
        <title>Kocuria tytouropygialis sp. nov., isolated from the uropygial gland of an American barn owl (Tyto furcata).</title>
        <authorList>
            <person name="Braun M.S."/>
            <person name="Wang E."/>
            <person name="Zimmermann S."/>
            <person name="Wagner H."/>
            <person name="Wink M."/>
        </authorList>
    </citation>
    <scope>NUCLEOTIDE SEQUENCE [LARGE SCALE GENOMIC DNA]</scope>
    <source>
        <strain evidence="2 3">442</strain>
    </source>
</reference>
<dbReference type="RefSeq" id="WP_121029599.1">
    <property type="nucleotide sequence ID" value="NZ_PNJG02000001.1"/>
</dbReference>
<feature type="domain" description="Restriction endonuclease type IV Mrr" evidence="1">
    <location>
        <begin position="10"/>
        <end position="95"/>
    </location>
</feature>
<proteinExistence type="predicted"/>